<dbReference type="GO" id="GO:0019152">
    <property type="term" value="F:acetoin dehydrogenase (NAD+) activity"/>
    <property type="evidence" value="ECO:0007669"/>
    <property type="project" value="InterPro"/>
</dbReference>
<keyword evidence="2" id="KW-1185">Reference proteome</keyword>
<evidence type="ECO:0000313" key="2">
    <source>
        <dbReference type="Proteomes" id="UP000321306"/>
    </source>
</evidence>
<dbReference type="PIRSF" id="PIRSF021278">
    <property type="entry name" value="AcuA"/>
    <property type="match status" value="1"/>
</dbReference>
<evidence type="ECO:0000313" key="1">
    <source>
        <dbReference type="EMBL" id="GEM45964.1"/>
    </source>
</evidence>
<dbReference type="Proteomes" id="UP000321306">
    <property type="component" value="Unassembled WGS sequence"/>
</dbReference>
<dbReference type="InterPro" id="IPR024699">
    <property type="entry name" value="AcuA"/>
</dbReference>
<organism evidence="1 2">
    <name type="scientific">Deinococcus cellulosilyticus (strain DSM 18568 / NBRC 106333 / KACC 11606 / 5516J-15)</name>
    <dbReference type="NCBI Taxonomy" id="1223518"/>
    <lineage>
        <taxon>Bacteria</taxon>
        <taxon>Thermotogati</taxon>
        <taxon>Deinococcota</taxon>
        <taxon>Deinococci</taxon>
        <taxon>Deinococcales</taxon>
        <taxon>Deinococcaceae</taxon>
        <taxon>Deinococcus</taxon>
    </lineage>
</organism>
<comment type="caution">
    <text evidence="1">The sequence shown here is derived from an EMBL/GenBank/DDBJ whole genome shotgun (WGS) entry which is preliminary data.</text>
</comment>
<reference evidence="1 2" key="1">
    <citation type="submission" date="2019-07" db="EMBL/GenBank/DDBJ databases">
        <title>Whole genome shotgun sequence of Deinococcus cellulosilyticus NBRC 106333.</title>
        <authorList>
            <person name="Hosoyama A."/>
            <person name="Uohara A."/>
            <person name="Ohji S."/>
            <person name="Ichikawa N."/>
        </authorList>
    </citation>
    <scope>NUCLEOTIDE SEQUENCE [LARGE SCALE GENOMIC DNA]</scope>
    <source>
        <strain evidence="1 2">NBRC 106333</strain>
    </source>
</reference>
<dbReference type="RefSeq" id="WP_146883709.1">
    <property type="nucleotide sequence ID" value="NZ_BJXB01000005.1"/>
</dbReference>
<dbReference type="OrthoDB" id="5416633at2"/>
<dbReference type="SUPFAM" id="SSF55729">
    <property type="entry name" value="Acyl-CoA N-acyltransferases (Nat)"/>
    <property type="match status" value="1"/>
</dbReference>
<dbReference type="InterPro" id="IPR016181">
    <property type="entry name" value="Acyl_CoA_acyltransferase"/>
</dbReference>
<name>A0A511MZE3_DEIC1</name>
<sequence>MSEFQFVYPTPTEVLEQHPLHPHLNVFRPAHKQHSALVGITALEEGSVGTVLCDGQVVCYATLHPPDRYQRFGEATVEGILELGAVESAPEFRAQRLARRLLDVMMPPESFQENIIIATLYHWHYDLENTGLSTYAYRRLLEKLYSRVGFVVMKTDDPEIISYPGNALMVRMGSEVREELQAEFERLRFLRSTRGLDLSR</sequence>
<dbReference type="Gene3D" id="3.40.630.30">
    <property type="match status" value="1"/>
</dbReference>
<dbReference type="EMBL" id="BJXB01000005">
    <property type="protein sequence ID" value="GEM45964.1"/>
    <property type="molecule type" value="Genomic_DNA"/>
</dbReference>
<protein>
    <submittedName>
        <fullName evidence="1">Acetoin utilization protein AcuA</fullName>
    </submittedName>
</protein>
<gene>
    <name evidence="1" type="primary">acuA</name>
    <name evidence="1" type="ORF">DC3_15990</name>
</gene>
<dbReference type="AlphaFoldDB" id="A0A511MZE3"/>
<accession>A0A511MZE3</accession>
<proteinExistence type="predicted"/>
<dbReference type="GO" id="GO:0045150">
    <property type="term" value="P:acetoin catabolic process"/>
    <property type="evidence" value="ECO:0007669"/>
    <property type="project" value="InterPro"/>
</dbReference>